<gene>
    <name evidence="1" type="ORF">FME68_04270</name>
</gene>
<evidence type="ECO:0000313" key="1">
    <source>
        <dbReference type="EMBL" id="MTD91110.1"/>
    </source>
</evidence>
<proteinExistence type="predicted"/>
<sequence>MADIDWESWRKHVDYVVDKRDVWYGIGDGDGNPLFTLPEPINKDTPDQWMESTDLEVTFSARGTDGEINRLTDLLVMSALRDFDPSGKLPTAQGDYMLLVAFPGEDGVVRRGGMITHVEAHDSDNDGVPAEITVHALNIMDVWNTIPAASWPAAWWAAAPYPNEGDESGLMYKTPRLMARIELATRTTFTWKHGPAGFVIRRLAQESLDATMMTQADPGGRRWIDDPYHIVEVPRTDLSPTIDLEAKDGFLWETVAGQAENAGLILGAYLWWPGDKPVRSWSLANSRMSPAQVDISPSQGTSQRREILQTFSHAMIVMTVKEVQ</sequence>
<organism evidence="1 2">
    <name type="scientific">Corynebacterium aurimucosum</name>
    <dbReference type="NCBI Taxonomy" id="169292"/>
    <lineage>
        <taxon>Bacteria</taxon>
        <taxon>Bacillati</taxon>
        <taxon>Actinomycetota</taxon>
        <taxon>Actinomycetes</taxon>
        <taxon>Mycobacteriales</taxon>
        <taxon>Corynebacteriaceae</taxon>
        <taxon>Corynebacterium</taxon>
    </lineage>
</organism>
<dbReference type="Proteomes" id="UP000432568">
    <property type="component" value="Unassembled WGS sequence"/>
</dbReference>
<evidence type="ECO:0008006" key="3">
    <source>
        <dbReference type="Google" id="ProtNLM"/>
    </source>
</evidence>
<comment type="caution">
    <text evidence="1">The sequence shown here is derived from an EMBL/GenBank/DDBJ whole genome shotgun (WGS) entry which is preliminary data.</text>
</comment>
<protein>
    <recommendedName>
        <fullName evidence="3">Immunity-specific protein</fullName>
    </recommendedName>
</protein>
<dbReference type="AlphaFoldDB" id="A0A6I3KAL5"/>
<reference evidence="1 2" key="1">
    <citation type="submission" date="2019-07" db="EMBL/GenBank/DDBJ databases">
        <title>Draft genome of C. aurimucosum strain 332.</title>
        <authorList>
            <person name="Pacheco L.G.C."/>
            <person name="Aguiar E.R.G.R."/>
            <person name="Barberis C.M."/>
            <person name="Almuzara M.N."/>
            <person name="Traglia G.M."/>
            <person name="Santos C.S."/>
            <person name="Vay C.A."/>
            <person name="Rocha D.J.P.G."/>
        </authorList>
    </citation>
    <scope>NUCLEOTIDE SEQUENCE [LARGE SCALE GENOMIC DNA]</scope>
    <source>
        <strain evidence="1 2">332</strain>
    </source>
</reference>
<dbReference type="EMBL" id="VIOG01000004">
    <property type="protein sequence ID" value="MTD91110.1"/>
    <property type="molecule type" value="Genomic_DNA"/>
</dbReference>
<accession>A0A6I3KAL5</accession>
<name>A0A6I3KAL5_9CORY</name>
<evidence type="ECO:0000313" key="2">
    <source>
        <dbReference type="Proteomes" id="UP000432568"/>
    </source>
</evidence>